<dbReference type="Proteomes" id="UP000435877">
    <property type="component" value="Unassembled WGS sequence"/>
</dbReference>
<name>A0A5S9N0I4_9GAMM</name>
<dbReference type="RefSeq" id="WP_159267350.1">
    <property type="nucleotide sequence ID" value="NZ_CACSIK010000001.1"/>
</dbReference>
<protein>
    <recommendedName>
        <fullName evidence="5">Copper resistance protein B</fullName>
    </recommendedName>
</protein>
<organism evidence="1 4">
    <name type="scientific">Zhongshania aliphaticivorans</name>
    <dbReference type="NCBI Taxonomy" id="1470434"/>
    <lineage>
        <taxon>Bacteria</taxon>
        <taxon>Pseudomonadati</taxon>
        <taxon>Pseudomonadota</taxon>
        <taxon>Gammaproteobacteria</taxon>
        <taxon>Cellvibrionales</taxon>
        <taxon>Spongiibacteraceae</taxon>
        <taxon>Zhongshania</taxon>
    </lineage>
</organism>
<accession>A0A5S9N0I4</accession>
<gene>
    <name evidence="2" type="ORF">IHBHHGIJ_00677</name>
    <name evidence="1" type="ORF">KFEGEMFD_00473</name>
</gene>
<evidence type="ECO:0000313" key="1">
    <source>
        <dbReference type="EMBL" id="CAA0082258.1"/>
    </source>
</evidence>
<dbReference type="EMBL" id="CACSIK010000001">
    <property type="protein sequence ID" value="CAA0084351.1"/>
    <property type="molecule type" value="Genomic_DNA"/>
</dbReference>
<reference evidence="3 4" key="1">
    <citation type="submission" date="2019-11" db="EMBL/GenBank/DDBJ databases">
        <authorList>
            <person name="Holert J."/>
        </authorList>
    </citation>
    <scope>NUCLEOTIDE SEQUENCE [LARGE SCALE GENOMIC DNA]</scope>
    <source>
        <strain evidence="1">BC3_2A</strain>
        <strain evidence="2">SB11_1A</strain>
    </source>
</reference>
<evidence type="ECO:0000313" key="3">
    <source>
        <dbReference type="Proteomes" id="UP000435877"/>
    </source>
</evidence>
<dbReference type="EMBL" id="CACSIM010000001">
    <property type="protein sequence ID" value="CAA0082258.1"/>
    <property type="molecule type" value="Genomic_DNA"/>
</dbReference>
<evidence type="ECO:0008006" key="5">
    <source>
        <dbReference type="Google" id="ProtNLM"/>
    </source>
</evidence>
<keyword evidence="3" id="KW-1185">Reference proteome</keyword>
<evidence type="ECO:0000313" key="2">
    <source>
        <dbReference type="EMBL" id="CAA0084351.1"/>
    </source>
</evidence>
<dbReference type="Proteomes" id="UP000439591">
    <property type="component" value="Unassembled WGS sequence"/>
</dbReference>
<dbReference type="OrthoDB" id="6696169at2"/>
<evidence type="ECO:0000313" key="4">
    <source>
        <dbReference type="Proteomes" id="UP000439591"/>
    </source>
</evidence>
<sequence>MRYRLCLILLTQPLFCLSDGLVVDKVYDPYVQLLETEIEYRAIAVHDNVDGLDGQIVHRLGVGRALNDRWAGEIYLIGSEDENSGLQLTAYELEAKWQLTEQGEFDNDYGILFELERERVDSIWEVSSTLIIVRELGKWVNTANVSLIYERSGGLNNEIETALSLQSRYRYSSALEPALEFYSGQDARGIGPLLTGMQRLGLQNQLRWEAGAIFGLGSDSPDLSIKLLLEYEFY</sequence>
<dbReference type="AlphaFoldDB" id="A0A5S9N0I4"/>
<proteinExistence type="predicted"/>